<evidence type="ECO:0000259" key="5">
    <source>
        <dbReference type="Pfam" id="PF17384"/>
    </source>
</evidence>
<dbReference type="Pfam" id="PF02576">
    <property type="entry name" value="RimP_N"/>
    <property type="match status" value="1"/>
</dbReference>
<dbReference type="AlphaFoldDB" id="A0A9D1XS45"/>
<dbReference type="PANTHER" id="PTHR33867:SF1">
    <property type="entry name" value="RIBOSOME MATURATION FACTOR RIMP"/>
    <property type="match status" value="1"/>
</dbReference>
<dbReference type="Proteomes" id="UP000823847">
    <property type="component" value="Unassembled WGS sequence"/>
</dbReference>
<dbReference type="Pfam" id="PF17384">
    <property type="entry name" value="DUF150_C"/>
    <property type="match status" value="1"/>
</dbReference>
<dbReference type="SUPFAM" id="SSF75420">
    <property type="entry name" value="YhbC-like, N-terminal domain"/>
    <property type="match status" value="1"/>
</dbReference>
<dbReference type="HAMAP" id="MF_01077">
    <property type="entry name" value="RimP"/>
    <property type="match status" value="1"/>
</dbReference>
<comment type="subcellular location">
    <subcellularLocation>
        <location evidence="3">Cytoplasm</location>
    </subcellularLocation>
</comment>
<comment type="similarity">
    <text evidence="3">Belongs to the RimP family.</text>
</comment>
<keyword evidence="2 3" id="KW-0690">Ribosome biogenesis</keyword>
<reference evidence="6" key="2">
    <citation type="submission" date="2021-04" db="EMBL/GenBank/DDBJ databases">
        <authorList>
            <person name="Gilroy R."/>
        </authorList>
    </citation>
    <scope>NUCLEOTIDE SEQUENCE</scope>
    <source>
        <strain evidence="6">ChiHecec2B26-12326</strain>
    </source>
</reference>
<accession>A0A9D1XS45</accession>
<dbReference type="InterPro" id="IPR035956">
    <property type="entry name" value="RimP_N_sf"/>
</dbReference>
<comment type="function">
    <text evidence="3">Required for maturation of 30S ribosomal subunits.</text>
</comment>
<dbReference type="PANTHER" id="PTHR33867">
    <property type="entry name" value="RIBOSOME MATURATION FACTOR RIMP"/>
    <property type="match status" value="1"/>
</dbReference>
<dbReference type="GO" id="GO:0006412">
    <property type="term" value="P:translation"/>
    <property type="evidence" value="ECO:0007669"/>
    <property type="project" value="TreeGrafter"/>
</dbReference>
<evidence type="ECO:0000256" key="1">
    <source>
        <dbReference type="ARBA" id="ARBA00022490"/>
    </source>
</evidence>
<evidence type="ECO:0000313" key="6">
    <source>
        <dbReference type="EMBL" id="HIX86543.1"/>
    </source>
</evidence>
<dbReference type="GO" id="GO:0000028">
    <property type="term" value="P:ribosomal small subunit assembly"/>
    <property type="evidence" value="ECO:0007669"/>
    <property type="project" value="TreeGrafter"/>
</dbReference>
<dbReference type="GO" id="GO:0005829">
    <property type="term" value="C:cytosol"/>
    <property type="evidence" value="ECO:0007669"/>
    <property type="project" value="TreeGrafter"/>
</dbReference>
<protein>
    <recommendedName>
        <fullName evidence="3">Ribosome maturation factor RimP</fullName>
    </recommendedName>
</protein>
<dbReference type="InterPro" id="IPR028989">
    <property type="entry name" value="RimP_N"/>
</dbReference>
<gene>
    <name evidence="3 6" type="primary">rimP</name>
    <name evidence="6" type="ORF">H9848_08055</name>
</gene>
<dbReference type="Gene3D" id="3.30.300.70">
    <property type="entry name" value="RimP-like superfamily, N-terminal"/>
    <property type="match status" value="1"/>
</dbReference>
<sequence>MIDKEVVCRLVEEKLASSSYYLVDVTVAPGNVITVEIDNDEAVSIDDCAELSRYIEERLDRDVEDYELEVGSAGITSPFKVLRQYIKNIGNEVEIQLKNGPRVTGILKSADERGVVVSVEKKVKPEGAKKKITVVEDEAHTFDEIKYTKYVIRFK</sequence>
<organism evidence="6 7">
    <name type="scientific">Candidatus Parabacteroides intestinigallinarum</name>
    <dbReference type="NCBI Taxonomy" id="2838722"/>
    <lineage>
        <taxon>Bacteria</taxon>
        <taxon>Pseudomonadati</taxon>
        <taxon>Bacteroidota</taxon>
        <taxon>Bacteroidia</taxon>
        <taxon>Bacteroidales</taxon>
        <taxon>Tannerellaceae</taxon>
        <taxon>Parabacteroides</taxon>
    </lineage>
</organism>
<reference evidence="6" key="1">
    <citation type="journal article" date="2021" name="PeerJ">
        <title>Extensive microbial diversity within the chicken gut microbiome revealed by metagenomics and culture.</title>
        <authorList>
            <person name="Gilroy R."/>
            <person name="Ravi A."/>
            <person name="Getino M."/>
            <person name="Pursley I."/>
            <person name="Horton D.L."/>
            <person name="Alikhan N.F."/>
            <person name="Baker D."/>
            <person name="Gharbi K."/>
            <person name="Hall N."/>
            <person name="Watson M."/>
            <person name="Adriaenssens E.M."/>
            <person name="Foster-Nyarko E."/>
            <person name="Jarju S."/>
            <person name="Secka A."/>
            <person name="Antonio M."/>
            <person name="Oren A."/>
            <person name="Chaudhuri R.R."/>
            <person name="La Ragione R."/>
            <person name="Hildebrand F."/>
            <person name="Pallen M.J."/>
        </authorList>
    </citation>
    <scope>NUCLEOTIDE SEQUENCE</scope>
    <source>
        <strain evidence="6">ChiHecec2B26-12326</strain>
    </source>
</reference>
<dbReference type="NCBIfam" id="NF002531">
    <property type="entry name" value="PRK02001.1"/>
    <property type="match status" value="1"/>
</dbReference>
<dbReference type="InterPro" id="IPR003728">
    <property type="entry name" value="Ribosome_maturation_RimP"/>
</dbReference>
<name>A0A9D1XS45_9BACT</name>
<feature type="domain" description="Ribosome maturation factor RimP N-terminal" evidence="4">
    <location>
        <begin position="11"/>
        <end position="75"/>
    </location>
</feature>
<dbReference type="InterPro" id="IPR028998">
    <property type="entry name" value="RimP_C"/>
</dbReference>
<feature type="domain" description="Ribosome maturation factor RimP C-terminal" evidence="5">
    <location>
        <begin position="81"/>
        <end position="122"/>
    </location>
</feature>
<keyword evidence="1 3" id="KW-0963">Cytoplasm</keyword>
<evidence type="ECO:0000313" key="7">
    <source>
        <dbReference type="Proteomes" id="UP000823847"/>
    </source>
</evidence>
<dbReference type="EMBL" id="DXEN01000060">
    <property type="protein sequence ID" value="HIX86543.1"/>
    <property type="molecule type" value="Genomic_DNA"/>
</dbReference>
<proteinExistence type="inferred from homology"/>
<evidence type="ECO:0000256" key="2">
    <source>
        <dbReference type="ARBA" id="ARBA00022517"/>
    </source>
</evidence>
<evidence type="ECO:0000256" key="3">
    <source>
        <dbReference type="HAMAP-Rule" id="MF_01077"/>
    </source>
</evidence>
<comment type="caution">
    <text evidence="6">The sequence shown here is derived from an EMBL/GenBank/DDBJ whole genome shotgun (WGS) entry which is preliminary data.</text>
</comment>
<evidence type="ECO:0000259" key="4">
    <source>
        <dbReference type="Pfam" id="PF02576"/>
    </source>
</evidence>